<gene>
    <name evidence="2" type="ORF">H7F53_07375</name>
</gene>
<dbReference type="Pfam" id="PF04402">
    <property type="entry name" value="SIMPL"/>
    <property type="match status" value="1"/>
</dbReference>
<dbReference type="PANTHER" id="PTHR34387:SF1">
    <property type="entry name" value="PERIPLASMIC IMMUNOGENIC PROTEIN"/>
    <property type="match status" value="1"/>
</dbReference>
<dbReference type="Gene3D" id="3.30.110.170">
    <property type="entry name" value="Protein of unknown function (DUF541), domain 1"/>
    <property type="match status" value="1"/>
</dbReference>
<dbReference type="EMBL" id="JACLAX010000005">
    <property type="protein sequence ID" value="MBC2668959.1"/>
    <property type="molecule type" value="Genomic_DNA"/>
</dbReference>
<dbReference type="Gene3D" id="3.30.70.2970">
    <property type="entry name" value="Protein of unknown function (DUF541), domain 2"/>
    <property type="match status" value="1"/>
</dbReference>
<keyword evidence="3" id="KW-1185">Reference proteome</keyword>
<dbReference type="PANTHER" id="PTHR34387">
    <property type="entry name" value="SLR1258 PROTEIN"/>
    <property type="match status" value="1"/>
</dbReference>
<dbReference type="RefSeq" id="WP_185678841.1">
    <property type="nucleotide sequence ID" value="NZ_JACLAX010000005.1"/>
</dbReference>
<dbReference type="InterPro" id="IPR007497">
    <property type="entry name" value="SIMPL/DUF541"/>
</dbReference>
<sequence length="251" mass="25895">MILRPLILVAALAALPGAALAQAAPRPPASAAPAPTVLSLSAEGRVSRAPDVATFSAGVVSQGITATEALRANAADMTRVIAALKKAGVADKDIQTSNLSLSPVYQPQRNLPDGTMEPAQPRIIGYQANNAVSVRHRNLADLGKVIDALVSAGANQVNGPGFEVDDPDPAQDAARTAAMAKARARAELYARAAGLRVGRIVSISESGGWQPPQPVMYRMAAMEAAPAPSSPVQAGELQMTVTVQVQFELVP</sequence>
<protein>
    <submittedName>
        <fullName evidence="2">SIMPL domain-containing protein</fullName>
    </submittedName>
</protein>
<organism evidence="2 3">
    <name type="scientific">Novosphingobium piscinae</name>
    <dbReference type="NCBI Taxonomy" id="1507448"/>
    <lineage>
        <taxon>Bacteria</taxon>
        <taxon>Pseudomonadati</taxon>
        <taxon>Pseudomonadota</taxon>
        <taxon>Alphaproteobacteria</taxon>
        <taxon>Sphingomonadales</taxon>
        <taxon>Sphingomonadaceae</taxon>
        <taxon>Novosphingobium</taxon>
    </lineage>
</organism>
<feature type="chain" id="PRO_5030954412" evidence="1">
    <location>
        <begin position="22"/>
        <end position="251"/>
    </location>
</feature>
<keyword evidence="1" id="KW-0732">Signal</keyword>
<dbReference type="InterPro" id="IPR052022">
    <property type="entry name" value="26kDa_periplasmic_antigen"/>
</dbReference>
<dbReference type="Proteomes" id="UP000551327">
    <property type="component" value="Unassembled WGS sequence"/>
</dbReference>
<accession>A0A7X1FXS2</accession>
<name>A0A7X1FXS2_9SPHN</name>
<reference evidence="2 3" key="1">
    <citation type="submission" date="2020-08" db="EMBL/GenBank/DDBJ databases">
        <title>The genome sequence of type strain Novosphingobium piscinae KCTC 42194.</title>
        <authorList>
            <person name="Liu Y."/>
        </authorList>
    </citation>
    <scope>NUCLEOTIDE SEQUENCE [LARGE SCALE GENOMIC DNA]</scope>
    <source>
        <strain evidence="2 3">KCTC 42194</strain>
    </source>
</reference>
<dbReference type="AlphaFoldDB" id="A0A7X1FXS2"/>
<proteinExistence type="predicted"/>
<dbReference type="GO" id="GO:0006974">
    <property type="term" value="P:DNA damage response"/>
    <property type="evidence" value="ECO:0007669"/>
    <property type="project" value="TreeGrafter"/>
</dbReference>
<evidence type="ECO:0000313" key="3">
    <source>
        <dbReference type="Proteomes" id="UP000551327"/>
    </source>
</evidence>
<feature type="signal peptide" evidence="1">
    <location>
        <begin position="1"/>
        <end position="21"/>
    </location>
</feature>
<evidence type="ECO:0000313" key="2">
    <source>
        <dbReference type="EMBL" id="MBC2668959.1"/>
    </source>
</evidence>
<comment type="caution">
    <text evidence="2">The sequence shown here is derived from an EMBL/GenBank/DDBJ whole genome shotgun (WGS) entry which is preliminary data.</text>
</comment>
<evidence type="ECO:0000256" key="1">
    <source>
        <dbReference type="SAM" id="SignalP"/>
    </source>
</evidence>